<evidence type="ECO:0000313" key="5">
    <source>
        <dbReference type="EMBL" id="MBK1898147.1"/>
    </source>
</evidence>
<dbReference type="PANTHER" id="PTHR24123">
    <property type="entry name" value="ANKYRIN REPEAT-CONTAINING"/>
    <property type="match status" value="1"/>
</dbReference>
<dbReference type="RefSeq" id="WP_200248885.1">
    <property type="nucleotide sequence ID" value="NZ_JAENHK010000010.1"/>
</dbReference>
<dbReference type="PROSITE" id="PS50088">
    <property type="entry name" value="ANK_REPEAT"/>
    <property type="match status" value="2"/>
</dbReference>
<dbReference type="InterPro" id="IPR002110">
    <property type="entry name" value="Ankyrin_rpt"/>
</dbReference>
<evidence type="ECO:0000256" key="1">
    <source>
        <dbReference type="ARBA" id="ARBA00022737"/>
    </source>
</evidence>
<dbReference type="SMART" id="SM00248">
    <property type="entry name" value="ANK"/>
    <property type="match status" value="2"/>
</dbReference>
<keyword evidence="4" id="KW-0732">Signal</keyword>
<dbReference type="InterPro" id="IPR036770">
    <property type="entry name" value="Ankyrin_rpt-contain_sf"/>
</dbReference>
<protein>
    <submittedName>
        <fullName evidence="5">Ankyrin repeat domain-containing protein</fullName>
    </submittedName>
</protein>
<keyword evidence="1" id="KW-0677">Repeat</keyword>
<keyword evidence="6" id="KW-1185">Reference proteome</keyword>
<evidence type="ECO:0000256" key="2">
    <source>
        <dbReference type="ARBA" id="ARBA00023043"/>
    </source>
</evidence>
<dbReference type="EMBL" id="JAENHK010000010">
    <property type="protein sequence ID" value="MBK1898147.1"/>
    <property type="molecule type" value="Genomic_DNA"/>
</dbReference>
<keyword evidence="2 3" id="KW-0040">ANK repeat</keyword>
<reference evidence="6" key="1">
    <citation type="submission" date="2021-01" db="EMBL/GenBank/DDBJ databases">
        <title>Genome public.</title>
        <authorList>
            <person name="Liu C."/>
            <person name="Sun Q."/>
        </authorList>
    </citation>
    <scope>NUCLEOTIDE SEQUENCE [LARGE SCALE GENOMIC DNA]</scope>
    <source>
        <strain evidence="6">YIM B02567</strain>
    </source>
</reference>
<comment type="caution">
    <text evidence="5">The sequence shown here is derived from an EMBL/GenBank/DDBJ whole genome shotgun (WGS) entry which is preliminary data.</text>
</comment>
<evidence type="ECO:0000256" key="3">
    <source>
        <dbReference type="PROSITE-ProRule" id="PRU00023"/>
    </source>
</evidence>
<gene>
    <name evidence="5" type="ORF">JHL15_20485</name>
</gene>
<feature type="chain" id="PRO_5047131828" evidence="4">
    <location>
        <begin position="23"/>
        <end position="145"/>
    </location>
</feature>
<dbReference type="InterPro" id="IPR051165">
    <property type="entry name" value="Multifunctional_ANK_Repeat"/>
</dbReference>
<evidence type="ECO:0000256" key="4">
    <source>
        <dbReference type="SAM" id="SignalP"/>
    </source>
</evidence>
<dbReference type="Gene3D" id="1.25.40.20">
    <property type="entry name" value="Ankyrin repeat-containing domain"/>
    <property type="match status" value="1"/>
</dbReference>
<dbReference type="Proteomes" id="UP000628669">
    <property type="component" value="Unassembled WGS sequence"/>
</dbReference>
<feature type="repeat" description="ANK" evidence="3">
    <location>
        <begin position="91"/>
        <end position="123"/>
    </location>
</feature>
<feature type="signal peptide" evidence="4">
    <location>
        <begin position="1"/>
        <end position="22"/>
    </location>
</feature>
<proteinExistence type="predicted"/>
<accession>A0ABS1G0G7</accession>
<dbReference type="PROSITE" id="PS50297">
    <property type="entry name" value="ANK_REP_REGION"/>
    <property type="match status" value="1"/>
</dbReference>
<dbReference type="PANTHER" id="PTHR24123:SF33">
    <property type="entry name" value="PROTEIN HOS4"/>
    <property type="match status" value="1"/>
</dbReference>
<evidence type="ECO:0000313" key="6">
    <source>
        <dbReference type="Proteomes" id="UP000628669"/>
    </source>
</evidence>
<name>A0ABS1G0G7_9FLAO</name>
<organism evidence="5 6">
    <name type="scientific">Chryseobacterium paridis</name>
    <dbReference type="NCBI Taxonomy" id="2800328"/>
    <lineage>
        <taxon>Bacteria</taxon>
        <taxon>Pseudomonadati</taxon>
        <taxon>Bacteroidota</taxon>
        <taxon>Flavobacteriia</taxon>
        <taxon>Flavobacteriales</taxon>
        <taxon>Weeksellaceae</taxon>
        <taxon>Chryseobacterium group</taxon>
        <taxon>Chryseobacterium</taxon>
    </lineage>
</organism>
<feature type="repeat" description="ANK" evidence="3">
    <location>
        <begin position="59"/>
        <end position="91"/>
    </location>
</feature>
<dbReference type="SUPFAM" id="SSF48403">
    <property type="entry name" value="Ankyrin repeat"/>
    <property type="match status" value="1"/>
</dbReference>
<dbReference type="Pfam" id="PF12796">
    <property type="entry name" value="Ank_2"/>
    <property type="match status" value="1"/>
</dbReference>
<sequence>MKKIISTALIFSISIFANSLFAQQITSEQMKAFQSDNIAAFKTVFAKTDYNKCFATKENSYSPLSLSIKYDNKNIFNYLLSNSADVNKECDNQTPLMVAARYGKADPARSLLTLGANKDTKNKKGETAKDFSIKYKQTALTEILK</sequence>